<feature type="domain" description="Mycothiol-dependent maleylpyruvate isomerase metal-binding" evidence="3">
    <location>
        <begin position="20"/>
        <end position="146"/>
    </location>
</feature>
<dbReference type="InterPro" id="IPR024344">
    <property type="entry name" value="MDMPI_metal-binding"/>
</dbReference>
<evidence type="ECO:0000259" key="3">
    <source>
        <dbReference type="Pfam" id="PF11716"/>
    </source>
</evidence>
<feature type="region of interest" description="Disordered" evidence="1">
    <location>
        <begin position="65"/>
        <end position="87"/>
    </location>
</feature>
<keyword evidence="5" id="KW-1185">Reference proteome</keyword>
<protein>
    <recommendedName>
        <fullName evidence="6">Maleylpyruvate isomerase family mycothiol-dependent enzyme</fullName>
    </recommendedName>
</protein>
<dbReference type="EMBL" id="CP075371">
    <property type="protein sequence ID" value="QVT78695.1"/>
    <property type="molecule type" value="Genomic_DNA"/>
</dbReference>
<reference evidence="4 5" key="1">
    <citation type="submission" date="2021-05" db="EMBL/GenBank/DDBJ databases">
        <title>Complete genome of Nocardioides aquaticus KCTC 9944T isolated from meromictic and hypersaline Ekho Lake, Antarctica.</title>
        <authorList>
            <person name="Hwang K."/>
            <person name="Kim K.M."/>
            <person name="Choe H."/>
        </authorList>
    </citation>
    <scope>NUCLEOTIDE SEQUENCE [LARGE SCALE GENOMIC DNA]</scope>
    <source>
        <strain evidence="4 5">KCTC 9944</strain>
    </source>
</reference>
<proteinExistence type="predicted"/>
<feature type="domain" description="MDMPI C-terminal" evidence="2">
    <location>
        <begin position="163"/>
        <end position="257"/>
    </location>
</feature>
<sequence>MTTGAPLPQASLERLLPAVLGDVVAALDSADLGAPVAGCPGWRVVDLAGHLGEVHRWAAAALRTADPAAGPPDPAPGAGPDPAPTDARERQALLAWSTRQADDVLAALDEAGPDRPAWGFGPPPRTSAFWWRRMVHETTLHTWDVRAAQRSGAPWTVSDDPVLALDGIDEVAGVLFPRQVRRGRCAPLAAAVRLQPTDDDGPGWLLRGDGTEGARDAAVAADVVLHGPADALLLVLWRRLGVDDERLHVEGDPTVLDDLLARPLVP</sequence>
<dbReference type="PANTHER" id="PTHR40758">
    <property type="entry name" value="CONSERVED PROTEIN"/>
    <property type="match status" value="1"/>
</dbReference>
<feature type="compositionally biased region" description="Pro residues" evidence="1">
    <location>
        <begin position="69"/>
        <end position="83"/>
    </location>
</feature>
<evidence type="ECO:0000313" key="4">
    <source>
        <dbReference type="EMBL" id="QVT78695.1"/>
    </source>
</evidence>
<dbReference type="Pfam" id="PF11716">
    <property type="entry name" value="MDMPI_N"/>
    <property type="match status" value="1"/>
</dbReference>
<evidence type="ECO:0000259" key="2">
    <source>
        <dbReference type="Pfam" id="PF07398"/>
    </source>
</evidence>
<evidence type="ECO:0008006" key="6">
    <source>
        <dbReference type="Google" id="ProtNLM"/>
    </source>
</evidence>
<organism evidence="4 5">
    <name type="scientific">Nocardioides aquaticus</name>
    <dbReference type="NCBI Taxonomy" id="160826"/>
    <lineage>
        <taxon>Bacteria</taxon>
        <taxon>Bacillati</taxon>
        <taxon>Actinomycetota</taxon>
        <taxon>Actinomycetes</taxon>
        <taxon>Propionibacteriales</taxon>
        <taxon>Nocardioidaceae</taxon>
        <taxon>Nocardioides</taxon>
    </lineage>
</organism>
<accession>A0ABX8EFK1</accession>
<dbReference type="Pfam" id="PF07398">
    <property type="entry name" value="MDMPI_C"/>
    <property type="match status" value="1"/>
</dbReference>
<dbReference type="InterPro" id="IPR010872">
    <property type="entry name" value="MDMPI_C-term_domain"/>
</dbReference>
<name>A0ABX8EFK1_9ACTN</name>
<dbReference type="InterPro" id="IPR017517">
    <property type="entry name" value="Maleyloyr_isom"/>
</dbReference>
<dbReference type="PANTHER" id="PTHR40758:SF1">
    <property type="entry name" value="CONSERVED PROTEIN"/>
    <property type="match status" value="1"/>
</dbReference>
<dbReference type="Proteomes" id="UP000679307">
    <property type="component" value="Chromosome"/>
</dbReference>
<evidence type="ECO:0000313" key="5">
    <source>
        <dbReference type="Proteomes" id="UP000679307"/>
    </source>
</evidence>
<dbReference type="NCBIfam" id="TIGR03083">
    <property type="entry name" value="maleylpyruvate isomerase family mycothiol-dependent enzyme"/>
    <property type="match status" value="1"/>
</dbReference>
<gene>
    <name evidence="4" type="ORF">ENKNEFLB_01073</name>
</gene>
<evidence type="ECO:0000256" key="1">
    <source>
        <dbReference type="SAM" id="MobiDB-lite"/>
    </source>
</evidence>